<accession>A0A7J8S9E4</accession>
<feature type="region of interest" description="Disordered" evidence="1">
    <location>
        <begin position="73"/>
        <end position="152"/>
    </location>
</feature>
<dbReference type="Proteomes" id="UP000593561">
    <property type="component" value="Unassembled WGS sequence"/>
</dbReference>
<evidence type="ECO:0000256" key="1">
    <source>
        <dbReference type="SAM" id="MobiDB-lite"/>
    </source>
</evidence>
<evidence type="ECO:0000313" key="3">
    <source>
        <dbReference type="EMBL" id="MBA0622747.1"/>
    </source>
</evidence>
<feature type="signal peptide" evidence="2">
    <location>
        <begin position="1"/>
        <end position="24"/>
    </location>
</feature>
<feature type="compositionally biased region" description="Pro residues" evidence="1">
    <location>
        <begin position="75"/>
        <end position="120"/>
    </location>
</feature>
<dbReference type="EMBL" id="JABFAC010000009">
    <property type="protein sequence ID" value="MBA0622747.1"/>
    <property type="molecule type" value="Genomic_DNA"/>
</dbReference>
<evidence type="ECO:0000313" key="4">
    <source>
        <dbReference type="Proteomes" id="UP000593561"/>
    </source>
</evidence>
<feature type="chain" id="PRO_5029634011" evidence="2">
    <location>
        <begin position="25"/>
        <end position="152"/>
    </location>
</feature>
<name>A0A7J8S9E4_GOSDV</name>
<protein>
    <submittedName>
        <fullName evidence="3">Uncharacterized protein</fullName>
    </submittedName>
</protein>
<reference evidence="3 4" key="1">
    <citation type="journal article" date="2019" name="Genome Biol. Evol.">
        <title>Insights into the evolution of the New World diploid cottons (Gossypium, subgenus Houzingenia) based on genome sequencing.</title>
        <authorList>
            <person name="Grover C.E."/>
            <person name="Arick M.A. 2nd"/>
            <person name="Thrash A."/>
            <person name="Conover J.L."/>
            <person name="Sanders W.S."/>
            <person name="Peterson D.G."/>
            <person name="Frelichowski J.E."/>
            <person name="Scheffler J.A."/>
            <person name="Scheffler B.E."/>
            <person name="Wendel J.F."/>
        </authorList>
    </citation>
    <scope>NUCLEOTIDE SEQUENCE [LARGE SCALE GENOMIC DNA]</scope>
    <source>
        <strain evidence="3">27</strain>
        <tissue evidence="3">Leaf</tissue>
    </source>
</reference>
<dbReference type="AlphaFoldDB" id="A0A7J8S9E4"/>
<keyword evidence="2" id="KW-0732">Signal</keyword>
<evidence type="ECO:0000256" key="2">
    <source>
        <dbReference type="SAM" id="SignalP"/>
    </source>
</evidence>
<feature type="non-terminal residue" evidence="3">
    <location>
        <position position="152"/>
    </location>
</feature>
<proteinExistence type="predicted"/>
<keyword evidence="4" id="KW-1185">Reference proteome</keyword>
<organism evidence="3 4">
    <name type="scientific">Gossypium davidsonii</name>
    <name type="common">Davidson's cotton</name>
    <name type="synonym">Gossypium klotzschianum subsp. davidsonii</name>
    <dbReference type="NCBI Taxonomy" id="34287"/>
    <lineage>
        <taxon>Eukaryota</taxon>
        <taxon>Viridiplantae</taxon>
        <taxon>Streptophyta</taxon>
        <taxon>Embryophyta</taxon>
        <taxon>Tracheophyta</taxon>
        <taxon>Spermatophyta</taxon>
        <taxon>Magnoliopsida</taxon>
        <taxon>eudicotyledons</taxon>
        <taxon>Gunneridae</taxon>
        <taxon>Pentapetalae</taxon>
        <taxon>rosids</taxon>
        <taxon>malvids</taxon>
        <taxon>Malvales</taxon>
        <taxon>Malvaceae</taxon>
        <taxon>Malvoideae</taxon>
        <taxon>Gossypium</taxon>
    </lineage>
</organism>
<feature type="compositionally biased region" description="Pro residues" evidence="1">
    <location>
        <begin position="138"/>
        <end position="152"/>
    </location>
</feature>
<comment type="caution">
    <text evidence="3">The sequence shown here is derived from an EMBL/GenBank/DDBJ whole genome shotgun (WGS) entry which is preliminary data.</text>
</comment>
<gene>
    <name evidence="3" type="ORF">Godav_008261</name>
</gene>
<sequence length="152" mass="16657">MKLFALLPQITLVVLLVIADQSIALSFASFTNVYGRQNGDVKAGFSKHSTALQTVFMKDGMEYGRSPPLYVYPPSSLPPQSPPTIRYPPPSQDYPPPIYRLPPPIQLSPPIESHPPPTQYSPPAQGRTPPTQAHSPPTQYPPPTQTHPPPTQ</sequence>